<feature type="compositionally biased region" description="Polar residues" evidence="1">
    <location>
        <begin position="81"/>
        <end position="90"/>
    </location>
</feature>
<keyword evidence="3" id="KW-1185">Reference proteome</keyword>
<dbReference type="EMBL" id="CAJHJT010000023">
    <property type="protein sequence ID" value="CAD7001506.1"/>
    <property type="molecule type" value="Genomic_DNA"/>
</dbReference>
<evidence type="ECO:0000313" key="3">
    <source>
        <dbReference type="Proteomes" id="UP000606786"/>
    </source>
</evidence>
<proteinExistence type="predicted"/>
<feature type="compositionally biased region" description="Basic and acidic residues" evidence="1">
    <location>
        <begin position="10"/>
        <end position="19"/>
    </location>
</feature>
<sequence length="159" mass="17123">MNSQHPQLLESKEEDKTASEDDDQDYSWVLEPVCEIVDMGGADDDDSDSDSDSDDDTSSNSSHSSSDSSCNSRDEEVVGDDSSNSLSSPTEPDFPMIKLKTADPRESTSIILINSKAADIDNAMQTPPVHRNNVPVVYKPGTGRRSASQNAQLAALTRG</sequence>
<accession>A0A811UUW6</accession>
<feature type="region of interest" description="Disordered" evidence="1">
    <location>
        <begin position="139"/>
        <end position="159"/>
    </location>
</feature>
<feature type="compositionally biased region" description="Low complexity" evidence="1">
    <location>
        <begin position="58"/>
        <end position="69"/>
    </location>
</feature>
<gene>
    <name evidence="2" type="ORF">CCAP1982_LOCUS10003</name>
</gene>
<organism evidence="2 3">
    <name type="scientific">Ceratitis capitata</name>
    <name type="common">Mediterranean fruit fly</name>
    <name type="synonym">Tephritis capitata</name>
    <dbReference type="NCBI Taxonomy" id="7213"/>
    <lineage>
        <taxon>Eukaryota</taxon>
        <taxon>Metazoa</taxon>
        <taxon>Ecdysozoa</taxon>
        <taxon>Arthropoda</taxon>
        <taxon>Hexapoda</taxon>
        <taxon>Insecta</taxon>
        <taxon>Pterygota</taxon>
        <taxon>Neoptera</taxon>
        <taxon>Endopterygota</taxon>
        <taxon>Diptera</taxon>
        <taxon>Brachycera</taxon>
        <taxon>Muscomorpha</taxon>
        <taxon>Tephritoidea</taxon>
        <taxon>Tephritidae</taxon>
        <taxon>Ceratitis</taxon>
        <taxon>Ceratitis</taxon>
    </lineage>
</organism>
<feature type="region of interest" description="Disordered" evidence="1">
    <location>
        <begin position="1"/>
        <end position="106"/>
    </location>
</feature>
<name>A0A811UUW6_CERCA</name>
<protein>
    <submittedName>
        <fullName evidence="2">(Mediterranean fruit fly) hypothetical protein</fullName>
    </submittedName>
</protein>
<dbReference type="OrthoDB" id="1095242at2759"/>
<comment type="caution">
    <text evidence="2">The sequence shown here is derived from an EMBL/GenBank/DDBJ whole genome shotgun (WGS) entry which is preliminary data.</text>
</comment>
<evidence type="ECO:0000313" key="2">
    <source>
        <dbReference type="EMBL" id="CAD7001506.1"/>
    </source>
</evidence>
<feature type="compositionally biased region" description="Acidic residues" evidence="1">
    <location>
        <begin position="41"/>
        <end position="57"/>
    </location>
</feature>
<reference evidence="2" key="1">
    <citation type="submission" date="2020-11" db="EMBL/GenBank/DDBJ databases">
        <authorList>
            <person name="Whitehead M."/>
        </authorList>
    </citation>
    <scope>NUCLEOTIDE SEQUENCE</scope>
    <source>
        <strain evidence="2">EGII</strain>
    </source>
</reference>
<dbReference type="Proteomes" id="UP000606786">
    <property type="component" value="Unassembled WGS sequence"/>
</dbReference>
<dbReference type="AlphaFoldDB" id="A0A811UUW6"/>
<evidence type="ECO:0000256" key="1">
    <source>
        <dbReference type="SAM" id="MobiDB-lite"/>
    </source>
</evidence>